<gene>
    <name evidence="6" type="ORF">KP79_PYT04905</name>
</gene>
<reference evidence="6 7" key="1">
    <citation type="journal article" date="2017" name="Nat. Ecol. Evol.">
        <title>Scallop genome provides insights into evolution of bilaterian karyotype and development.</title>
        <authorList>
            <person name="Wang S."/>
            <person name="Zhang J."/>
            <person name="Jiao W."/>
            <person name="Li J."/>
            <person name="Xun X."/>
            <person name="Sun Y."/>
            <person name="Guo X."/>
            <person name="Huan P."/>
            <person name="Dong B."/>
            <person name="Zhang L."/>
            <person name="Hu X."/>
            <person name="Sun X."/>
            <person name="Wang J."/>
            <person name="Zhao C."/>
            <person name="Wang Y."/>
            <person name="Wang D."/>
            <person name="Huang X."/>
            <person name="Wang R."/>
            <person name="Lv J."/>
            <person name="Li Y."/>
            <person name="Zhang Z."/>
            <person name="Liu B."/>
            <person name="Lu W."/>
            <person name="Hui Y."/>
            <person name="Liang J."/>
            <person name="Zhou Z."/>
            <person name="Hou R."/>
            <person name="Li X."/>
            <person name="Liu Y."/>
            <person name="Li H."/>
            <person name="Ning X."/>
            <person name="Lin Y."/>
            <person name="Zhao L."/>
            <person name="Xing Q."/>
            <person name="Dou J."/>
            <person name="Li Y."/>
            <person name="Mao J."/>
            <person name="Guo H."/>
            <person name="Dou H."/>
            <person name="Li T."/>
            <person name="Mu C."/>
            <person name="Jiang W."/>
            <person name="Fu Q."/>
            <person name="Fu X."/>
            <person name="Miao Y."/>
            <person name="Liu J."/>
            <person name="Yu Q."/>
            <person name="Li R."/>
            <person name="Liao H."/>
            <person name="Li X."/>
            <person name="Kong Y."/>
            <person name="Jiang Z."/>
            <person name="Chourrout D."/>
            <person name="Li R."/>
            <person name="Bao Z."/>
        </authorList>
    </citation>
    <scope>NUCLEOTIDE SEQUENCE [LARGE SCALE GENOMIC DNA]</scope>
    <source>
        <strain evidence="6 7">PY_sf001</strain>
    </source>
</reference>
<protein>
    <submittedName>
        <fullName evidence="6">Uncharacterized protein</fullName>
    </submittedName>
</protein>
<evidence type="ECO:0000256" key="2">
    <source>
        <dbReference type="ARBA" id="ARBA00022692"/>
    </source>
</evidence>
<sequence length="192" mass="21394">MSVKGVDSLDDIPWIFRVGFIILLVACLFHVIGLGSAHWALTETAEYGTVEFAGLWEKCADLNLGGDEPDFKCQGFVWEDVQVSHWFRTIQTMQAMSFIGMLVVCVLAAMYMFVPDLRGYPTLRYLSVFLLFLAGIFIVTTCIVFGSLKDVQKARTMPNSSVKLSWSFVLALLAGIMDFVVGIIFIIGGERE</sequence>
<dbReference type="PANTHER" id="PTHR21284:SF12">
    <property type="entry name" value="EG:80H7.2 PROTEIN"/>
    <property type="match status" value="1"/>
</dbReference>
<evidence type="ECO:0000256" key="3">
    <source>
        <dbReference type="ARBA" id="ARBA00022989"/>
    </source>
</evidence>
<dbReference type="Proteomes" id="UP000242188">
    <property type="component" value="Unassembled WGS sequence"/>
</dbReference>
<comment type="subcellular location">
    <subcellularLocation>
        <location evidence="1">Membrane</location>
        <topology evidence="1">Multi-pass membrane protein</topology>
    </subcellularLocation>
</comment>
<name>A0A210PGU7_MIZYE</name>
<dbReference type="Gene3D" id="1.20.140.150">
    <property type="match status" value="1"/>
</dbReference>
<dbReference type="EMBL" id="NEDP02076713">
    <property type="protein sequence ID" value="OWF35697.1"/>
    <property type="molecule type" value="Genomic_DNA"/>
</dbReference>
<keyword evidence="7" id="KW-1185">Reference proteome</keyword>
<dbReference type="AlphaFoldDB" id="A0A210PGU7"/>
<keyword evidence="4 5" id="KW-0472">Membrane</keyword>
<evidence type="ECO:0000313" key="7">
    <source>
        <dbReference type="Proteomes" id="UP000242188"/>
    </source>
</evidence>
<feature type="transmembrane region" description="Helical" evidence="5">
    <location>
        <begin position="126"/>
        <end position="148"/>
    </location>
</feature>
<dbReference type="GO" id="GO:0016020">
    <property type="term" value="C:membrane"/>
    <property type="evidence" value="ECO:0007669"/>
    <property type="project" value="UniProtKB-SubCell"/>
</dbReference>
<keyword evidence="2 5" id="KW-0812">Transmembrane</keyword>
<proteinExistence type="predicted"/>
<evidence type="ECO:0000313" key="6">
    <source>
        <dbReference type="EMBL" id="OWF35697.1"/>
    </source>
</evidence>
<feature type="transmembrane region" description="Helical" evidence="5">
    <location>
        <begin position="95"/>
        <end position="114"/>
    </location>
</feature>
<evidence type="ECO:0000256" key="1">
    <source>
        <dbReference type="ARBA" id="ARBA00004141"/>
    </source>
</evidence>
<organism evidence="6 7">
    <name type="scientific">Mizuhopecten yessoensis</name>
    <name type="common">Japanese scallop</name>
    <name type="synonym">Patinopecten yessoensis</name>
    <dbReference type="NCBI Taxonomy" id="6573"/>
    <lineage>
        <taxon>Eukaryota</taxon>
        <taxon>Metazoa</taxon>
        <taxon>Spiralia</taxon>
        <taxon>Lophotrochozoa</taxon>
        <taxon>Mollusca</taxon>
        <taxon>Bivalvia</taxon>
        <taxon>Autobranchia</taxon>
        <taxon>Pteriomorphia</taxon>
        <taxon>Pectinida</taxon>
        <taxon>Pectinoidea</taxon>
        <taxon>Pectinidae</taxon>
        <taxon>Mizuhopecten</taxon>
    </lineage>
</organism>
<dbReference type="InterPro" id="IPR004031">
    <property type="entry name" value="PMP22/EMP/MP20/Claudin"/>
</dbReference>
<dbReference type="PANTHER" id="PTHR21284">
    <property type="entry name" value="EG:80H7.2 PROTEIN"/>
    <property type="match status" value="1"/>
</dbReference>
<evidence type="ECO:0000256" key="5">
    <source>
        <dbReference type="SAM" id="Phobius"/>
    </source>
</evidence>
<comment type="caution">
    <text evidence="6">The sequence shown here is derived from an EMBL/GenBank/DDBJ whole genome shotgun (WGS) entry which is preliminary data.</text>
</comment>
<feature type="transmembrane region" description="Helical" evidence="5">
    <location>
        <begin position="168"/>
        <end position="188"/>
    </location>
</feature>
<accession>A0A210PGU7</accession>
<dbReference type="Pfam" id="PF13903">
    <property type="entry name" value="Claudin_2"/>
    <property type="match status" value="1"/>
</dbReference>
<feature type="transmembrane region" description="Helical" evidence="5">
    <location>
        <begin position="12"/>
        <end position="32"/>
    </location>
</feature>
<dbReference type="OrthoDB" id="6132210at2759"/>
<evidence type="ECO:0000256" key="4">
    <source>
        <dbReference type="ARBA" id="ARBA00023136"/>
    </source>
</evidence>
<keyword evidence="3 5" id="KW-1133">Transmembrane helix</keyword>